<name>A0ABN2JV76_9ACTN</name>
<proteinExistence type="predicted"/>
<dbReference type="InterPro" id="IPR058532">
    <property type="entry name" value="YjbR/MT2646/Rv2570-like"/>
</dbReference>
<reference evidence="1 2" key="1">
    <citation type="journal article" date="2019" name="Int. J. Syst. Evol. Microbiol.">
        <title>The Global Catalogue of Microorganisms (GCM) 10K type strain sequencing project: providing services to taxonomists for standard genome sequencing and annotation.</title>
        <authorList>
            <consortium name="The Broad Institute Genomics Platform"/>
            <consortium name="The Broad Institute Genome Sequencing Center for Infectious Disease"/>
            <person name="Wu L."/>
            <person name="Ma J."/>
        </authorList>
    </citation>
    <scope>NUCLEOTIDE SEQUENCE [LARGE SCALE GENOMIC DNA]</scope>
    <source>
        <strain evidence="1 2">JCM 13518</strain>
    </source>
</reference>
<dbReference type="Pfam" id="PF04237">
    <property type="entry name" value="YjbR"/>
    <property type="match status" value="1"/>
</dbReference>
<sequence>MVDVVRSEVPEAWVERLDAVLSTFPECQAESAWTGTRWRVRSATVAHVFGGEDGLLRITFRADPDEVAAFVHLGGPRFRVGGWGSDAVGLVLDEHTDPDELAELLTDSYCRQAPEALASQVERPGE</sequence>
<accession>A0ABN2JV76</accession>
<dbReference type="SUPFAM" id="SSF142906">
    <property type="entry name" value="YjbR-like"/>
    <property type="match status" value="1"/>
</dbReference>
<evidence type="ECO:0000313" key="2">
    <source>
        <dbReference type="Proteomes" id="UP001501057"/>
    </source>
</evidence>
<organism evidence="1 2">
    <name type="scientific">Aeromicrobium alkaliterrae</name>
    <dbReference type="NCBI Taxonomy" id="302168"/>
    <lineage>
        <taxon>Bacteria</taxon>
        <taxon>Bacillati</taxon>
        <taxon>Actinomycetota</taxon>
        <taxon>Actinomycetes</taxon>
        <taxon>Propionibacteriales</taxon>
        <taxon>Nocardioidaceae</taxon>
        <taxon>Aeromicrobium</taxon>
    </lineage>
</organism>
<dbReference type="InterPro" id="IPR038056">
    <property type="entry name" value="YjbR-like_sf"/>
</dbReference>
<comment type="caution">
    <text evidence="1">The sequence shown here is derived from an EMBL/GenBank/DDBJ whole genome shotgun (WGS) entry which is preliminary data.</text>
</comment>
<evidence type="ECO:0000313" key="1">
    <source>
        <dbReference type="EMBL" id="GAA1740036.1"/>
    </source>
</evidence>
<keyword evidence="2" id="KW-1185">Reference proteome</keyword>
<gene>
    <name evidence="1" type="ORF">GCM10009710_20390</name>
</gene>
<protein>
    <recommendedName>
        <fullName evidence="3">MmcQ/YjbR family DNA-binding protein</fullName>
    </recommendedName>
</protein>
<dbReference type="Proteomes" id="UP001501057">
    <property type="component" value="Unassembled WGS sequence"/>
</dbReference>
<evidence type="ECO:0008006" key="3">
    <source>
        <dbReference type="Google" id="ProtNLM"/>
    </source>
</evidence>
<dbReference type="EMBL" id="BAAAME010000004">
    <property type="protein sequence ID" value="GAA1740036.1"/>
    <property type="molecule type" value="Genomic_DNA"/>
</dbReference>